<evidence type="ECO:0000313" key="8">
    <source>
        <dbReference type="Ensembl" id="ENSANIP00000023514.1"/>
    </source>
</evidence>
<feature type="domain" description="AMP-dependent synthetase/ligase" evidence="7">
    <location>
        <begin position="48"/>
        <end position="334"/>
    </location>
</feature>
<keyword evidence="2" id="KW-0436">Ligase</keyword>
<organism evidence="8 9">
    <name type="scientific">Accipiter nisus</name>
    <name type="common">Eurasian sparrowhawk</name>
    <dbReference type="NCBI Taxonomy" id="211598"/>
    <lineage>
        <taxon>Eukaryota</taxon>
        <taxon>Metazoa</taxon>
        <taxon>Chordata</taxon>
        <taxon>Craniata</taxon>
        <taxon>Vertebrata</taxon>
        <taxon>Euteleostomi</taxon>
        <taxon>Archelosauria</taxon>
        <taxon>Archosauria</taxon>
        <taxon>Dinosauria</taxon>
        <taxon>Saurischia</taxon>
        <taxon>Theropoda</taxon>
        <taxon>Coelurosauria</taxon>
        <taxon>Aves</taxon>
        <taxon>Neognathae</taxon>
        <taxon>Neoaves</taxon>
        <taxon>Telluraves</taxon>
        <taxon>Accipitrimorphae</taxon>
        <taxon>Accipitriformes</taxon>
        <taxon>Accipitridae</taxon>
        <taxon>Accipitrinae</taxon>
        <taxon>Accipiter</taxon>
    </lineage>
</organism>
<dbReference type="Ensembl" id="ENSANIT00000024300.1">
    <property type="protein sequence ID" value="ENSANIP00000023514.1"/>
    <property type="gene ID" value="ENSANIG00000015968.1"/>
</dbReference>
<dbReference type="SUPFAM" id="SSF56801">
    <property type="entry name" value="Acetyl-CoA synthetase-like"/>
    <property type="match status" value="1"/>
</dbReference>
<evidence type="ECO:0000259" key="7">
    <source>
        <dbReference type="Pfam" id="PF00501"/>
    </source>
</evidence>
<dbReference type="GO" id="GO:0005789">
    <property type="term" value="C:endoplasmic reticulum membrane"/>
    <property type="evidence" value="ECO:0007669"/>
    <property type="project" value="TreeGrafter"/>
</dbReference>
<dbReference type="PANTHER" id="PTHR43107:SF10">
    <property type="entry name" value="LONG-CHAIN FATTY ACID TRANSPORT PROTEIN 6"/>
    <property type="match status" value="1"/>
</dbReference>
<dbReference type="Gene3D" id="3.40.50.12780">
    <property type="entry name" value="N-terminal domain of ligase-like"/>
    <property type="match status" value="1"/>
</dbReference>
<comment type="catalytic activity">
    <reaction evidence="5">
        <text>tetracosanoate + ATP + CoA = tetracosanoyl-CoA + AMP + diphosphate</text>
        <dbReference type="Rhea" id="RHEA:33639"/>
        <dbReference type="ChEBI" id="CHEBI:30616"/>
        <dbReference type="ChEBI" id="CHEBI:31014"/>
        <dbReference type="ChEBI" id="CHEBI:33019"/>
        <dbReference type="ChEBI" id="CHEBI:57287"/>
        <dbReference type="ChEBI" id="CHEBI:65052"/>
        <dbReference type="ChEBI" id="CHEBI:456215"/>
    </reaction>
    <physiologicalReaction direction="left-to-right" evidence="5">
        <dbReference type="Rhea" id="RHEA:33640"/>
    </physiologicalReaction>
</comment>
<keyword evidence="9" id="KW-1185">Reference proteome</keyword>
<dbReference type="AlphaFoldDB" id="A0A8B9NTE0"/>
<evidence type="ECO:0000313" key="9">
    <source>
        <dbReference type="Proteomes" id="UP000694541"/>
    </source>
</evidence>
<evidence type="ECO:0000256" key="5">
    <source>
        <dbReference type="ARBA" id="ARBA00048666"/>
    </source>
</evidence>
<name>A0A8B9NTE0_9AVES</name>
<dbReference type="GO" id="GO:0005324">
    <property type="term" value="F:long-chain fatty acid transmembrane transporter activity"/>
    <property type="evidence" value="ECO:0007669"/>
    <property type="project" value="TreeGrafter"/>
</dbReference>
<reference evidence="8" key="2">
    <citation type="submission" date="2025-09" db="UniProtKB">
        <authorList>
            <consortium name="Ensembl"/>
        </authorList>
    </citation>
    <scope>IDENTIFICATION</scope>
</reference>
<evidence type="ECO:0000256" key="6">
    <source>
        <dbReference type="SAM" id="Phobius"/>
    </source>
</evidence>
<feature type="transmembrane region" description="Helical" evidence="6">
    <location>
        <begin position="6"/>
        <end position="22"/>
    </location>
</feature>
<feature type="transmembrane region" description="Helical" evidence="6">
    <location>
        <begin position="34"/>
        <end position="51"/>
    </location>
</feature>
<proteinExistence type="inferred from homology"/>
<comment type="similarity">
    <text evidence="1">Belongs to the ATP-dependent AMP-binding enzyme family.</text>
</comment>
<dbReference type="GO" id="GO:0005886">
    <property type="term" value="C:plasma membrane"/>
    <property type="evidence" value="ECO:0007669"/>
    <property type="project" value="TreeGrafter"/>
</dbReference>
<evidence type="ECO:0000256" key="2">
    <source>
        <dbReference type="ARBA" id="ARBA00022598"/>
    </source>
</evidence>
<feature type="transmembrane region" description="Helical" evidence="6">
    <location>
        <begin position="104"/>
        <end position="124"/>
    </location>
</feature>
<reference evidence="8" key="1">
    <citation type="submission" date="2025-08" db="UniProtKB">
        <authorList>
            <consortium name="Ensembl"/>
        </authorList>
    </citation>
    <scope>IDENTIFICATION</scope>
</reference>
<sequence length="494" mass="57284">MLCMWLLTVAGGTEVLYLIYFLRWKRLKAMVKKWASTGILSIIDLFMQRVGKLPHKPFLIYEGKVHTYQDVDRSNRIAEVFLHYGNLKKGDTVDLLMGNRPDFIHVWFGLAQLGCVVAFLNFSVHSRSVLHCINTRPAKAGEDCLGSIEKEFIFHLLENNVAVWLMSTNSPFQHAQTIPDRLDKVPDHPVPSHLKAVINTRNTAMCIFTLGSTGFPKAGIITHLRALCDIMYLTFPFHISASLLGISGCIELGKIYLLFWNDCRKYNVTVFRPTFLRCRMFLFGCSQKEEDRVHKVGIALVNDIRPAVWKEFPMRFGPIKIFEFYGSTKGNLSFLNYTNKIELWAMLLLKYDVWKQELMKDENERCKKAPIGQIFHNIKILALSNTKSLNCHTRLTYTLTCHNVFQFFVDYERRTGMAAIVLKSDQPYKHVVDFVPSYAQPRFVRIMGVMQITATFKHQKMHLVNERFNPKIISEPLYFMHEPAYFYIPLTREI</sequence>
<evidence type="ECO:0000256" key="4">
    <source>
        <dbReference type="ARBA" id="ARBA00041297"/>
    </source>
</evidence>
<evidence type="ECO:0000256" key="1">
    <source>
        <dbReference type="ARBA" id="ARBA00006432"/>
    </source>
</evidence>
<evidence type="ECO:0000256" key="3">
    <source>
        <dbReference type="ARBA" id="ARBA00036527"/>
    </source>
</evidence>
<dbReference type="GO" id="GO:0004467">
    <property type="term" value="F:long-chain fatty acid-CoA ligase activity"/>
    <property type="evidence" value="ECO:0007669"/>
    <property type="project" value="TreeGrafter"/>
</dbReference>
<dbReference type="InterPro" id="IPR000873">
    <property type="entry name" value="AMP-dep_synth/lig_dom"/>
</dbReference>
<dbReference type="Proteomes" id="UP000694541">
    <property type="component" value="Unplaced"/>
</dbReference>
<accession>A0A8B9NTE0</accession>
<keyword evidence="6" id="KW-1133">Transmembrane helix</keyword>
<keyword evidence="6" id="KW-0812">Transmembrane</keyword>
<protein>
    <recommendedName>
        <fullName evidence="4">Long-chain-fatty-acid--CoA ligase</fullName>
    </recommendedName>
</protein>
<dbReference type="PANTHER" id="PTHR43107">
    <property type="entry name" value="LONG-CHAIN FATTY ACID TRANSPORT PROTEIN"/>
    <property type="match status" value="1"/>
</dbReference>
<dbReference type="Pfam" id="PF00501">
    <property type="entry name" value="AMP-binding"/>
    <property type="match status" value="1"/>
</dbReference>
<comment type="catalytic activity">
    <reaction evidence="3">
        <text>a very long-chain fatty acid + ATP + CoA = a very long-chain fatty acyl-CoA + AMP + diphosphate</text>
        <dbReference type="Rhea" id="RHEA:54536"/>
        <dbReference type="ChEBI" id="CHEBI:30616"/>
        <dbReference type="ChEBI" id="CHEBI:33019"/>
        <dbReference type="ChEBI" id="CHEBI:57287"/>
        <dbReference type="ChEBI" id="CHEBI:58950"/>
        <dbReference type="ChEBI" id="CHEBI:138261"/>
        <dbReference type="ChEBI" id="CHEBI:456215"/>
    </reaction>
    <physiologicalReaction direction="left-to-right" evidence="3">
        <dbReference type="Rhea" id="RHEA:54537"/>
    </physiologicalReaction>
</comment>
<dbReference type="InterPro" id="IPR042099">
    <property type="entry name" value="ANL_N_sf"/>
</dbReference>
<keyword evidence="6" id="KW-0472">Membrane</keyword>
<dbReference type="GO" id="GO:0044539">
    <property type="term" value="P:long-chain fatty acid import into cell"/>
    <property type="evidence" value="ECO:0007669"/>
    <property type="project" value="TreeGrafter"/>
</dbReference>